<evidence type="ECO:0000313" key="1">
    <source>
        <dbReference type="EMBL" id="ORA14857.1"/>
    </source>
</evidence>
<dbReference type="Proteomes" id="UP000192707">
    <property type="component" value="Unassembled WGS sequence"/>
</dbReference>
<protein>
    <submittedName>
        <fullName evidence="1">Uncharacterized protein</fullName>
    </submittedName>
</protein>
<dbReference type="OrthoDB" id="4749019at2"/>
<dbReference type="AlphaFoldDB" id="A0A1W9ZH06"/>
<dbReference type="RefSeq" id="WP_083064877.1">
    <property type="nucleotide sequence ID" value="NZ_MVHG01000027.1"/>
</dbReference>
<organism evidence="1 2">
    <name type="scientific">Mycobacterium arosiense ATCC BAA-1401 = DSM 45069</name>
    <dbReference type="NCBI Taxonomy" id="1265311"/>
    <lineage>
        <taxon>Bacteria</taxon>
        <taxon>Bacillati</taxon>
        <taxon>Actinomycetota</taxon>
        <taxon>Actinomycetes</taxon>
        <taxon>Mycobacteriales</taxon>
        <taxon>Mycobacteriaceae</taxon>
        <taxon>Mycobacterium</taxon>
        <taxon>Mycobacterium avium complex (MAC)</taxon>
    </lineage>
</organism>
<accession>A0A1W9ZH06</accession>
<sequence length="97" mass="10726">MYTDAALEQAVAEFAELNRFEQIGETRSHLLAHLSAAVKALQKAASSLEQLRSNTIYDAEFVDGRDGRDVATFLDDSIRNTRAAYAVVHTVIDQETP</sequence>
<gene>
    <name evidence="1" type="ORF">BST14_13280</name>
</gene>
<dbReference type="EMBL" id="MVHG01000027">
    <property type="protein sequence ID" value="ORA14857.1"/>
    <property type="molecule type" value="Genomic_DNA"/>
</dbReference>
<comment type="caution">
    <text evidence="1">The sequence shown here is derived from an EMBL/GenBank/DDBJ whole genome shotgun (WGS) entry which is preliminary data.</text>
</comment>
<name>A0A1W9ZH06_MYCAI</name>
<proteinExistence type="predicted"/>
<evidence type="ECO:0000313" key="2">
    <source>
        <dbReference type="Proteomes" id="UP000192707"/>
    </source>
</evidence>
<keyword evidence="2" id="KW-1185">Reference proteome</keyword>
<reference evidence="1 2" key="1">
    <citation type="submission" date="2016-12" db="EMBL/GenBank/DDBJ databases">
        <title>The new phylogeny of genus Mycobacterium.</title>
        <authorList>
            <person name="Tortoli E."/>
            <person name="Trovato A."/>
            <person name="Cirillo D.M."/>
        </authorList>
    </citation>
    <scope>NUCLEOTIDE SEQUENCE [LARGE SCALE GENOMIC DNA]</scope>
    <source>
        <strain evidence="1 2">DSM 45069</strain>
    </source>
</reference>